<dbReference type="EMBL" id="BLTE01000014">
    <property type="protein sequence ID" value="GFK95054.1"/>
    <property type="molecule type" value="Genomic_DNA"/>
</dbReference>
<keyword evidence="2 5" id="KW-0547">Nucleotide-binding</keyword>
<dbReference type="Pfam" id="PF13380">
    <property type="entry name" value="CoA_binding_2"/>
    <property type="match status" value="1"/>
</dbReference>
<keyword evidence="1" id="KW-0436">Ligase</keyword>
<dbReference type="Pfam" id="PF13549">
    <property type="entry name" value="ATP-grasp_5"/>
    <property type="match status" value="1"/>
</dbReference>
<evidence type="ECO:0000256" key="2">
    <source>
        <dbReference type="ARBA" id="ARBA00022741"/>
    </source>
</evidence>
<dbReference type="InterPro" id="IPR036291">
    <property type="entry name" value="NAD(P)-bd_dom_sf"/>
</dbReference>
<accession>A0A6V8LTJ9</accession>
<dbReference type="RefSeq" id="WP_235956983.1">
    <property type="nucleotide sequence ID" value="NZ_BLTE01000014.1"/>
</dbReference>
<protein>
    <recommendedName>
        <fullName evidence="6">ATP-grasp domain-containing protein</fullName>
    </recommendedName>
</protein>
<reference evidence="7 8" key="2">
    <citation type="submission" date="2020-05" db="EMBL/GenBank/DDBJ databases">
        <title>Draft genome sequence of Desulfovibrio sp. strainFSS-1.</title>
        <authorList>
            <person name="Shimoshige H."/>
            <person name="Kobayashi H."/>
            <person name="Maekawa T."/>
        </authorList>
    </citation>
    <scope>NUCLEOTIDE SEQUENCE [LARGE SCALE GENOMIC DNA]</scope>
    <source>
        <strain evidence="7 8">SIID29052-01</strain>
    </source>
</reference>
<evidence type="ECO:0000256" key="1">
    <source>
        <dbReference type="ARBA" id="ARBA00022598"/>
    </source>
</evidence>
<dbReference type="FunFam" id="3.30.1490.20:FF:000020">
    <property type="entry name" value="Protein lysine acetyltransferase"/>
    <property type="match status" value="1"/>
</dbReference>
<comment type="similarity">
    <text evidence="4">In the N-terminal section; belongs to the acetate CoA ligase alpha subunit family.</text>
</comment>
<dbReference type="InterPro" id="IPR011761">
    <property type="entry name" value="ATP-grasp"/>
</dbReference>
<dbReference type="SUPFAM" id="SSF56059">
    <property type="entry name" value="Glutathione synthetase ATP-binding domain-like"/>
    <property type="match status" value="1"/>
</dbReference>
<dbReference type="GO" id="GO:0046872">
    <property type="term" value="F:metal ion binding"/>
    <property type="evidence" value="ECO:0007669"/>
    <property type="project" value="InterPro"/>
</dbReference>
<dbReference type="AlphaFoldDB" id="A0A6V8LTJ9"/>
<organism evidence="7 8">
    <name type="scientific">Fundidesulfovibrio magnetotacticus</name>
    <dbReference type="NCBI Taxonomy" id="2730080"/>
    <lineage>
        <taxon>Bacteria</taxon>
        <taxon>Pseudomonadati</taxon>
        <taxon>Thermodesulfobacteriota</taxon>
        <taxon>Desulfovibrionia</taxon>
        <taxon>Desulfovibrionales</taxon>
        <taxon>Desulfovibrionaceae</taxon>
        <taxon>Fundidesulfovibrio</taxon>
    </lineage>
</organism>
<dbReference type="GO" id="GO:0005524">
    <property type="term" value="F:ATP binding"/>
    <property type="evidence" value="ECO:0007669"/>
    <property type="project" value="UniProtKB-UniRule"/>
</dbReference>
<evidence type="ECO:0000313" key="7">
    <source>
        <dbReference type="EMBL" id="GFK95054.1"/>
    </source>
</evidence>
<dbReference type="Pfam" id="PF13607">
    <property type="entry name" value="Succ_CoA_lig"/>
    <property type="match status" value="1"/>
</dbReference>
<comment type="caution">
    <text evidence="7">The sequence shown here is derived from an EMBL/GenBank/DDBJ whole genome shotgun (WGS) entry which is preliminary data.</text>
</comment>
<reference evidence="7 8" key="1">
    <citation type="submission" date="2020-04" db="EMBL/GenBank/DDBJ databases">
        <authorList>
            <consortium name="Desulfovibrio sp. FSS-1 genome sequencing consortium"/>
            <person name="Shimoshige H."/>
            <person name="Kobayashi H."/>
            <person name="Maekawa T."/>
        </authorList>
    </citation>
    <scope>NUCLEOTIDE SEQUENCE [LARGE SCALE GENOMIC DNA]</scope>
    <source>
        <strain evidence="7 8">SIID29052-01</strain>
    </source>
</reference>
<dbReference type="Gene3D" id="3.30.1490.20">
    <property type="entry name" value="ATP-grasp fold, A domain"/>
    <property type="match status" value="1"/>
</dbReference>
<dbReference type="SMART" id="SM00881">
    <property type="entry name" value="CoA_binding"/>
    <property type="match status" value="1"/>
</dbReference>
<name>A0A6V8LTJ9_9BACT</name>
<dbReference type="InterPro" id="IPR003781">
    <property type="entry name" value="CoA-bd"/>
</dbReference>
<dbReference type="Proteomes" id="UP000494245">
    <property type="component" value="Unassembled WGS sequence"/>
</dbReference>
<dbReference type="InterPro" id="IPR016102">
    <property type="entry name" value="Succinyl-CoA_synth-like"/>
</dbReference>
<dbReference type="InterPro" id="IPR032875">
    <property type="entry name" value="Succ_CoA_lig_flav_dom"/>
</dbReference>
<keyword evidence="3 5" id="KW-0067">ATP-binding</keyword>
<dbReference type="SUPFAM" id="SSF52210">
    <property type="entry name" value="Succinyl-CoA synthetase domains"/>
    <property type="match status" value="2"/>
</dbReference>
<dbReference type="GO" id="GO:0043758">
    <property type="term" value="F:acetate-CoA ligase (ADP-forming) activity"/>
    <property type="evidence" value="ECO:0007669"/>
    <property type="project" value="InterPro"/>
</dbReference>
<evidence type="ECO:0000256" key="3">
    <source>
        <dbReference type="ARBA" id="ARBA00022840"/>
    </source>
</evidence>
<sequence length="698" mass="73968">MHLDALFSPKNVAVIGASRTPGKIGHTILKNMIEAGYAGELFPVNPNAESVLGLAAVKSVDDLPTPLDLAVLAVPRDQVPASLKALAKHHLRCAVVVSAGYRESGREGLKVEGEVARICRDHDIALIGPNCLGVLSTTDGINASFAPGFPRRGNIAFFSQSGALCAAILDWAIGESIGISKFVSLGNKAVVDETHMLYALSQDPETKVVLGYVENVEHGEAFLRMARKISRDKPVIMLKGGSTPAGAKAASAHTGSITGSDPAYEAAFRQTGILRAHTVSEMFDLAQAFSCQPLPQGPRLAVVTNAGGPAILAADAVGRSLLSMAALTPQTVDTLKADLPAAASVYNPVDMMASADPERLERTLSVVLDDPMADSVLVLVAPTAFTDPRAMAQAVVRAATGSHKPVLCCFMGKALMEDGARLLKESGFPCYPFPEQAVTCLEAMYRHGVRRSRPSPVMASVEGRKDLVRKAIKEARALGMTDIPTEGAQAVLKAYDLPVARARLARTSDEALAAAAKLGYPVVCKVASPQIAHKADAGAVALNVRTPEELKAAFLEITGHVKVLRPDAHVSGCIIQEQAPAGMKEVVMGFKRDDNFGPLLHFGLAGVYVDVLGDVSHRLAPISMGDARQLVREIDAYMLLTGVRGEPPANIEALEDLAIRLSQLALDFPEIYEADLSPVLVNNERAVIADARLMLLPR</sequence>
<feature type="domain" description="ATP-grasp" evidence="6">
    <location>
        <begin position="489"/>
        <end position="525"/>
    </location>
</feature>
<dbReference type="InterPro" id="IPR043938">
    <property type="entry name" value="Ligase_CoA_dom"/>
</dbReference>
<evidence type="ECO:0000313" key="8">
    <source>
        <dbReference type="Proteomes" id="UP000494245"/>
    </source>
</evidence>
<dbReference type="PROSITE" id="PS50975">
    <property type="entry name" value="ATP_GRASP"/>
    <property type="match status" value="1"/>
</dbReference>
<evidence type="ECO:0000256" key="5">
    <source>
        <dbReference type="PROSITE-ProRule" id="PRU00409"/>
    </source>
</evidence>
<dbReference type="PANTHER" id="PTHR43334:SF1">
    <property type="entry name" value="3-HYDROXYPROPIONATE--COA LIGASE [ADP-FORMING]"/>
    <property type="match status" value="1"/>
</dbReference>
<proteinExistence type="inferred from homology"/>
<dbReference type="Gene3D" id="3.40.50.720">
    <property type="entry name" value="NAD(P)-binding Rossmann-like Domain"/>
    <property type="match status" value="1"/>
</dbReference>
<evidence type="ECO:0000259" key="6">
    <source>
        <dbReference type="PROSITE" id="PS50975"/>
    </source>
</evidence>
<evidence type="ECO:0000256" key="4">
    <source>
        <dbReference type="ARBA" id="ARBA00060888"/>
    </source>
</evidence>
<gene>
    <name evidence="7" type="ORF">NNJEOMEG_02907</name>
</gene>
<dbReference type="PANTHER" id="PTHR43334">
    <property type="entry name" value="ACETATE--COA LIGASE [ADP-FORMING]"/>
    <property type="match status" value="1"/>
</dbReference>
<dbReference type="InterPro" id="IPR013815">
    <property type="entry name" value="ATP_grasp_subdomain_1"/>
</dbReference>
<dbReference type="Gene3D" id="3.40.50.261">
    <property type="entry name" value="Succinyl-CoA synthetase domains"/>
    <property type="match status" value="2"/>
</dbReference>
<dbReference type="Pfam" id="PF19045">
    <property type="entry name" value="Ligase_CoA_2"/>
    <property type="match status" value="1"/>
</dbReference>
<dbReference type="SUPFAM" id="SSF51735">
    <property type="entry name" value="NAD(P)-binding Rossmann-fold domains"/>
    <property type="match status" value="1"/>
</dbReference>
<dbReference type="InterPro" id="IPR051538">
    <property type="entry name" value="Acyl-CoA_Synth/Transferase"/>
</dbReference>
<keyword evidence="8" id="KW-1185">Reference proteome</keyword>
<dbReference type="Gene3D" id="3.30.470.20">
    <property type="entry name" value="ATP-grasp fold, B domain"/>
    <property type="match status" value="1"/>
</dbReference>